<sequence>MAGDPASGNATPIFDVVAALLRSESAFALATVVEGPGAGAKLLVRPDDTMGTLGEAGLDRVVERDALGELAAGRSGVRHYGEHGEAREDSVRVFIESFAQPPRMLIFGAVDFTAALVRVAKVLGYRVTVCDAREVFATRQRFPLADEVVVDWPNRLLDQVGPGLGQRDAVCVLTHDNKFDVPAIVSALATGVGYIGVMGSRRTHENRLVRLREAGVDDEGIARLQSPIGIDIGARTPEETAVSIVAEIIALRTGRSAQALNASSGPIHD</sequence>
<dbReference type="Pfam" id="PF02625">
    <property type="entry name" value="XdhC_CoxI"/>
    <property type="match status" value="1"/>
</dbReference>
<feature type="domain" description="XdhC Rossmann" evidence="2">
    <location>
        <begin position="104"/>
        <end position="248"/>
    </location>
</feature>
<dbReference type="InterPro" id="IPR003777">
    <property type="entry name" value="XdhC_CoxI"/>
</dbReference>
<dbReference type="Gene3D" id="3.40.50.720">
    <property type="entry name" value="NAD(P)-binding Rossmann-like Domain"/>
    <property type="match status" value="1"/>
</dbReference>
<evidence type="ECO:0008006" key="4">
    <source>
        <dbReference type="Google" id="ProtNLM"/>
    </source>
</evidence>
<gene>
    <name evidence="3" type="ORF">METZ01_LOCUS76956</name>
</gene>
<dbReference type="Pfam" id="PF13478">
    <property type="entry name" value="XdhC_C"/>
    <property type="match status" value="1"/>
</dbReference>
<organism evidence="3">
    <name type="scientific">marine metagenome</name>
    <dbReference type="NCBI Taxonomy" id="408172"/>
    <lineage>
        <taxon>unclassified sequences</taxon>
        <taxon>metagenomes</taxon>
        <taxon>ecological metagenomes</taxon>
    </lineage>
</organism>
<reference evidence="3" key="1">
    <citation type="submission" date="2018-05" db="EMBL/GenBank/DDBJ databases">
        <authorList>
            <person name="Lanie J.A."/>
            <person name="Ng W.-L."/>
            <person name="Kazmierczak K.M."/>
            <person name="Andrzejewski T.M."/>
            <person name="Davidsen T.M."/>
            <person name="Wayne K.J."/>
            <person name="Tettelin H."/>
            <person name="Glass J.I."/>
            <person name="Rusch D."/>
            <person name="Podicherti R."/>
            <person name="Tsui H.-C.T."/>
            <person name="Winkler M.E."/>
        </authorList>
    </citation>
    <scope>NUCLEOTIDE SEQUENCE</scope>
</reference>
<evidence type="ECO:0000259" key="1">
    <source>
        <dbReference type="Pfam" id="PF02625"/>
    </source>
</evidence>
<proteinExistence type="predicted"/>
<protein>
    <recommendedName>
        <fullName evidence="4">XdhC Rossmann domain-containing protein</fullName>
    </recommendedName>
</protein>
<dbReference type="PANTHER" id="PTHR30388">
    <property type="entry name" value="ALDEHYDE OXIDOREDUCTASE MOLYBDENUM COFACTOR ASSEMBLY PROTEIN"/>
    <property type="match status" value="1"/>
</dbReference>
<evidence type="ECO:0000313" key="3">
    <source>
        <dbReference type="EMBL" id="SVA24102.1"/>
    </source>
</evidence>
<accession>A0A381U7A1</accession>
<dbReference type="InterPro" id="IPR027051">
    <property type="entry name" value="XdhC_Rossmann_dom"/>
</dbReference>
<name>A0A381U7A1_9ZZZZ</name>
<dbReference type="AlphaFoldDB" id="A0A381U7A1"/>
<dbReference type="InterPro" id="IPR052698">
    <property type="entry name" value="MoCofactor_Util/Proc"/>
</dbReference>
<evidence type="ECO:0000259" key="2">
    <source>
        <dbReference type="Pfam" id="PF13478"/>
    </source>
</evidence>
<dbReference type="EMBL" id="UINC01005874">
    <property type="protein sequence ID" value="SVA24102.1"/>
    <property type="molecule type" value="Genomic_DNA"/>
</dbReference>
<feature type="domain" description="XdhC- CoxI" evidence="1">
    <location>
        <begin position="21"/>
        <end position="81"/>
    </location>
</feature>
<dbReference type="PANTHER" id="PTHR30388:SF4">
    <property type="entry name" value="MOLYBDENUM COFACTOR INSERTION CHAPERONE PAOD"/>
    <property type="match status" value="1"/>
</dbReference>